<accession>A0ACC3NBM0</accession>
<organism evidence="1 2">
    <name type="scientific">Vermiconidia calcicola</name>
    <dbReference type="NCBI Taxonomy" id="1690605"/>
    <lineage>
        <taxon>Eukaryota</taxon>
        <taxon>Fungi</taxon>
        <taxon>Dikarya</taxon>
        <taxon>Ascomycota</taxon>
        <taxon>Pezizomycotina</taxon>
        <taxon>Dothideomycetes</taxon>
        <taxon>Dothideomycetidae</taxon>
        <taxon>Mycosphaerellales</taxon>
        <taxon>Extremaceae</taxon>
        <taxon>Vermiconidia</taxon>
    </lineage>
</organism>
<evidence type="ECO:0000313" key="1">
    <source>
        <dbReference type="EMBL" id="KAK3713895.1"/>
    </source>
</evidence>
<reference evidence="1" key="1">
    <citation type="submission" date="2023-07" db="EMBL/GenBank/DDBJ databases">
        <title>Black Yeasts Isolated from many extreme environments.</title>
        <authorList>
            <person name="Coleine C."/>
            <person name="Stajich J.E."/>
            <person name="Selbmann L."/>
        </authorList>
    </citation>
    <scope>NUCLEOTIDE SEQUENCE</scope>
    <source>
        <strain evidence="1">CCFEE 5714</strain>
    </source>
</reference>
<name>A0ACC3NBM0_9PEZI</name>
<sequence>MLARRALPRLQQPSSHCPSHFYRRAYSKTELGNGVNIAYDLHEPPNQGDSRENAPPIIFVHGLFGAKKNNRSISRVLARDLKRPVYALDLRNHGDSSHHPRHDYNALAEDVELFLQQHRLKDATLIGHSMGAKTVMAVALRNRVPIANLIPIDNAPVDAALSSDFPKYTQAMRRIDETTITRQSEADAILKNYEESLPIRQFLLGNLSRQDDGTHKWQIPIKILSSALDNMADFPFTDPDVTRFEGPTLVVRGTKSRYVADEMLPVVGRFFPKFELVDVEAGHWVVSEKPEEFRKAVVEWLQDKE</sequence>
<evidence type="ECO:0000313" key="2">
    <source>
        <dbReference type="Proteomes" id="UP001281147"/>
    </source>
</evidence>
<comment type="caution">
    <text evidence="1">The sequence shown here is derived from an EMBL/GenBank/DDBJ whole genome shotgun (WGS) entry which is preliminary data.</text>
</comment>
<dbReference type="EMBL" id="JAUTXU010000059">
    <property type="protein sequence ID" value="KAK3713895.1"/>
    <property type="molecule type" value="Genomic_DNA"/>
</dbReference>
<proteinExistence type="predicted"/>
<protein>
    <submittedName>
        <fullName evidence="1">Uncharacterized protein</fullName>
    </submittedName>
</protein>
<dbReference type="Proteomes" id="UP001281147">
    <property type="component" value="Unassembled WGS sequence"/>
</dbReference>
<keyword evidence="2" id="KW-1185">Reference proteome</keyword>
<gene>
    <name evidence="1" type="ORF">LTR37_008145</name>
</gene>